<feature type="transmembrane region" description="Helical" evidence="9">
    <location>
        <begin position="27"/>
        <end position="49"/>
    </location>
</feature>
<dbReference type="EMBL" id="CP025198">
    <property type="protein sequence ID" value="AXE38408.1"/>
    <property type="molecule type" value="Genomic_DNA"/>
</dbReference>
<dbReference type="PANTHER" id="PTHR47314:SF1">
    <property type="entry name" value="MALTOSE_MALTODEXTRIN TRANSPORT SYSTEM PERMEASE PROTEIN MALF"/>
    <property type="match status" value="1"/>
</dbReference>
<dbReference type="KEGG" id="acij:JS278_01232"/>
<name>A0A344UT10_9ACTN</name>
<dbReference type="GO" id="GO:1990060">
    <property type="term" value="C:maltose transport complex"/>
    <property type="evidence" value="ECO:0007669"/>
    <property type="project" value="TreeGrafter"/>
</dbReference>
<dbReference type="InterPro" id="IPR035277">
    <property type="entry name" value="MalF_N"/>
</dbReference>
<dbReference type="SUPFAM" id="SSF160964">
    <property type="entry name" value="MalF N-terminal region-like"/>
    <property type="match status" value="1"/>
</dbReference>
<comment type="subcellular location">
    <subcellularLocation>
        <location evidence="1 9">Cell membrane</location>
        <topology evidence="1 9">Multi-pass membrane protein</topology>
    </subcellularLocation>
</comment>
<feature type="transmembrane region" description="Helical" evidence="9">
    <location>
        <begin position="55"/>
        <end position="74"/>
    </location>
</feature>
<evidence type="ECO:0000256" key="1">
    <source>
        <dbReference type="ARBA" id="ARBA00004651"/>
    </source>
</evidence>
<comment type="similarity">
    <text evidence="2 10">Belongs to the binding-protein-dependent transport system permease family. MalFG subfamily.</text>
</comment>
<dbReference type="RefSeq" id="WP_114044418.1">
    <property type="nucleotide sequence ID" value="NZ_CP025198.1"/>
</dbReference>
<dbReference type="Pfam" id="PF00528">
    <property type="entry name" value="BPD_transp_1"/>
    <property type="match status" value="1"/>
</dbReference>
<keyword evidence="3 9" id="KW-0813">Transport</keyword>
<feature type="transmembrane region" description="Helical" evidence="9">
    <location>
        <begin position="505"/>
        <end position="527"/>
    </location>
</feature>
<evidence type="ECO:0000313" key="12">
    <source>
        <dbReference type="EMBL" id="AXE38408.1"/>
    </source>
</evidence>
<keyword evidence="7 9" id="KW-1133">Transmembrane helix</keyword>
<dbReference type="GO" id="GO:0042956">
    <property type="term" value="P:maltodextrin transmembrane transport"/>
    <property type="evidence" value="ECO:0007669"/>
    <property type="project" value="TreeGrafter"/>
</dbReference>
<keyword evidence="5 10" id="KW-0762">Sugar transport</keyword>
<dbReference type="Pfam" id="PF16296">
    <property type="entry name" value="TM_PBP2_N"/>
    <property type="match status" value="1"/>
</dbReference>
<organism evidence="12 13">
    <name type="scientific">Acidipropionibacterium virtanenii</name>
    <dbReference type="NCBI Taxonomy" id="2057246"/>
    <lineage>
        <taxon>Bacteria</taxon>
        <taxon>Bacillati</taxon>
        <taxon>Actinomycetota</taxon>
        <taxon>Actinomycetes</taxon>
        <taxon>Propionibacteriales</taxon>
        <taxon>Propionibacteriaceae</taxon>
        <taxon>Acidipropionibacterium</taxon>
    </lineage>
</organism>
<dbReference type="InterPro" id="IPR000515">
    <property type="entry name" value="MetI-like"/>
</dbReference>
<keyword evidence="13" id="KW-1185">Reference proteome</keyword>
<keyword evidence="4 10" id="KW-1003">Cell membrane</keyword>
<dbReference type="PANTHER" id="PTHR47314">
    <property type="entry name" value="MALTOSE/MALTODEXTRIN TRANSPORT SYSTEM PERMEASE PROTEIN MALF"/>
    <property type="match status" value="1"/>
</dbReference>
<feature type="domain" description="ABC transmembrane type-1" evidence="11">
    <location>
        <begin position="305"/>
        <end position="526"/>
    </location>
</feature>
<dbReference type="InterPro" id="IPR032550">
    <property type="entry name" value="TM_PBP2_N"/>
</dbReference>
<feature type="transmembrane region" description="Helical" evidence="9">
    <location>
        <begin position="392"/>
        <end position="415"/>
    </location>
</feature>
<evidence type="ECO:0000256" key="5">
    <source>
        <dbReference type="ARBA" id="ARBA00022597"/>
    </source>
</evidence>
<accession>A0A344UT10</accession>
<evidence type="ECO:0000256" key="7">
    <source>
        <dbReference type="ARBA" id="ARBA00022989"/>
    </source>
</evidence>
<feature type="transmembrane region" description="Helical" evidence="9">
    <location>
        <begin position="340"/>
        <end position="362"/>
    </location>
</feature>
<evidence type="ECO:0000256" key="9">
    <source>
        <dbReference type="RuleBase" id="RU363032"/>
    </source>
</evidence>
<feature type="transmembrane region" description="Helical" evidence="9">
    <location>
        <begin position="435"/>
        <end position="458"/>
    </location>
</feature>
<dbReference type="OrthoDB" id="9804439at2"/>
<evidence type="ECO:0000259" key="11">
    <source>
        <dbReference type="PROSITE" id="PS50928"/>
    </source>
</evidence>
<dbReference type="AlphaFoldDB" id="A0A344UT10"/>
<dbReference type="Proteomes" id="UP000251995">
    <property type="component" value="Chromosome"/>
</dbReference>
<keyword evidence="6 9" id="KW-0812">Transmembrane</keyword>
<evidence type="ECO:0000256" key="4">
    <source>
        <dbReference type="ARBA" id="ARBA00022475"/>
    </source>
</evidence>
<proteinExistence type="inferred from homology"/>
<evidence type="ECO:0000256" key="3">
    <source>
        <dbReference type="ARBA" id="ARBA00022448"/>
    </source>
</evidence>
<evidence type="ECO:0000256" key="2">
    <source>
        <dbReference type="ARBA" id="ARBA00009047"/>
    </source>
</evidence>
<evidence type="ECO:0000256" key="6">
    <source>
        <dbReference type="ARBA" id="ARBA00022692"/>
    </source>
</evidence>
<gene>
    <name evidence="12" type="primary">malF</name>
    <name evidence="12" type="ORF">JS278_01232</name>
</gene>
<feature type="transmembrane region" description="Helical" evidence="9">
    <location>
        <begin position="86"/>
        <end position="109"/>
    </location>
</feature>
<evidence type="ECO:0000256" key="8">
    <source>
        <dbReference type="ARBA" id="ARBA00023136"/>
    </source>
</evidence>
<sequence length="537" mass="58182">MTKEEFTPPAQREERVHRAQVRFSGGAWSWVIKIVLLGGFDALMVLGLLAAVAKASWVIVAVIAIGTLAVNLIYLPPNRELPGKYLAPGVAFMLIFSVSVMLYTVYVGFTNYGDGHNGSKADAVLAIQQNNQARVPDSATYKAAVATKNGGGDELWLIVVDPKTGQARAGNNDTPLQDASGVTTSSLGAITGADGYTVLDFAAVSARSSEVSKLAVPLSDKGADGFLHTTTGSQAYVYRSTMTYDEKADTFTDTAGTVYRDSGQGSFVSSEGRTIQPGWKVNVGFSNFTAAITNSQVRGPFLKVLVWTFVFAIGSVVSCFALGLILALIFNDSRLRGRRWFRLVMILPYAFPATMMTMVWSGLFNQDFGFINQVLLGGLQVPWLNDGTWAKVAILVVNLWLGFPYQFLVATGALQSLPDDVNEAAEVDGASGWSAFWYIKFPLLMVSLAPLLISTFAFNFNNFNLIYMLTRGGPRFTDTSLDVGSTDILISMVYKVAFGDQGRQYGLGSAFAILIFIIVGVISWIGFRQTRALEDIN</sequence>
<keyword evidence="8 9" id="KW-0472">Membrane</keyword>
<evidence type="ECO:0000313" key="13">
    <source>
        <dbReference type="Proteomes" id="UP000251995"/>
    </source>
</evidence>
<dbReference type="Gene3D" id="1.20.58.370">
    <property type="entry name" value="MalF N-terminal region-like"/>
    <property type="match status" value="1"/>
</dbReference>
<dbReference type="PROSITE" id="PS50928">
    <property type="entry name" value="ABC_TM1"/>
    <property type="match status" value="1"/>
</dbReference>
<dbReference type="GO" id="GO:0015423">
    <property type="term" value="F:ABC-type maltose transporter activity"/>
    <property type="evidence" value="ECO:0007669"/>
    <property type="project" value="TreeGrafter"/>
</dbReference>
<comment type="function">
    <text evidence="10">Part of the ABC transporter complex MalEFGK involved in maltose/maltodextrin import. Probably responsible for the translocation of the substrate across the membrane.</text>
</comment>
<dbReference type="SUPFAM" id="SSF161098">
    <property type="entry name" value="MetI-like"/>
    <property type="match status" value="1"/>
</dbReference>
<dbReference type="Gene3D" id="1.10.3720.10">
    <property type="entry name" value="MetI-like"/>
    <property type="match status" value="1"/>
</dbReference>
<dbReference type="CDD" id="cd06261">
    <property type="entry name" value="TM_PBP2"/>
    <property type="match status" value="1"/>
</dbReference>
<evidence type="ECO:0000256" key="10">
    <source>
        <dbReference type="RuleBase" id="RU367050"/>
    </source>
</evidence>
<dbReference type="InterPro" id="IPR035906">
    <property type="entry name" value="MetI-like_sf"/>
</dbReference>
<protein>
    <recommendedName>
        <fullName evidence="10">Maltose/maltodextrin transport system permease protein</fullName>
    </recommendedName>
</protein>
<reference evidence="12 13" key="1">
    <citation type="submission" date="2017-12" db="EMBL/GenBank/DDBJ databases">
        <title>The whole genome sequence of the Acidipropionibacterium virtanenii sp. nov. type strain JS278.</title>
        <authorList>
            <person name="Laine P."/>
            <person name="Deptula P."/>
            <person name="Varmanen P."/>
            <person name="Auvinen P."/>
        </authorList>
    </citation>
    <scope>NUCLEOTIDE SEQUENCE [LARGE SCALE GENOMIC DNA]</scope>
    <source>
        <strain evidence="12 13">JS278</strain>
    </source>
</reference>
<feature type="transmembrane region" description="Helical" evidence="9">
    <location>
        <begin position="304"/>
        <end position="328"/>
    </location>
</feature>